<dbReference type="Proteomes" id="UP000887565">
    <property type="component" value="Unplaced"/>
</dbReference>
<dbReference type="Gene3D" id="6.10.140.1330">
    <property type="match status" value="1"/>
</dbReference>
<organism evidence="15 16">
    <name type="scientific">Romanomermis culicivorax</name>
    <name type="common">Nematode worm</name>
    <dbReference type="NCBI Taxonomy" id="13658"/>
    <lineage>
        <taxon>Eukaryota</taxon>
        <taxon>Metazoa</taxon>
        <taxon>Ecdysozoa</taxon>
        <taxon>Nematoda</taxon>
        <taxon>Enoplea</taxon>
        <taxon>Dorylaimia</taxon>
        <taxon>Mermithida</taxon>
        <taxon>Mermithoidea</taxon>
        <taxon>Mermithidae</taxon>
        <taxon>Romanomermis</taxon>
    </lineage>
</organism>
<feature type="compositionally biased region" description="Basic residues" evidence="12">
    <location>
        <begin position="430"/>
        <end position="441"/>
    </location>
</feature>
<feature type="transmembrane region" description="Helical" evidence="13">
    <location>
        <begin position="204"/>
        <end position="226"/>
    </location>
</feature>
<dbReference type="GO" id="GO:0015386">
    <property type="term" value="F:potassium:proton antiporter activity"/>
    <property type="evidence" value="ECO:0007669"/>
    <property type="project" value="TreeGrafter"/>
</dbReference>
<feature type="transmembrane region" description="Helical" evidence="13">
    <location>
        <begin position="331"/>
        <end position="354"/>
    </location>
</feature>
<evidence type="ECO:0000313" key="16">
    <source>
        <dbReference type="WBParaSite" id="nRc.2.0.1.t30572-RA"/>
    </source>
</evidence>
<evidence type="ECO:0000256" key="1">
    <source>
        <dbReference type="ARBA" id="ARBA00004653"/>
    </source>
</evidence>
<dbReference type="InterPro" id="IPR018422">
    <property type="entry name" value="Cation/H_exchanger_CPA1"/>
</dbReference>
<dbReference type="GO" id="GO:0000139">
    <property type="term" value="C:Golgi membrane"/>
    <property type="evidence" value="ECO:0007669"/>
    <property type="project" value="UniProtKB-SubCell"/>
</dbReference>
<evidence type="ECO:0000256" key="3">
    <source>
        <dbReference type="ARBA" id="ARBA00022449"/>
    </source>
</evidence>
<dbReference type="AlphaFoldDB" id="A0A915JXZ7"/>
<keyword evidence="6" id="KW-0333">Golgi apparatus</keyword>
<keyword evidence="10 11" id="KW-0739">Sodium transport</keyword>
<reference evidence="16" key="1">
    <citation type="submission" date="2022-11" db="UniProtKB">
        <authorList>
            <consortium name="WormBaseParasite"/>
        </authorList>
    </citation>
    <scope>IDENTIFICATION</scope>
</reference>
<sequence length="603" mass="67162">MKDHYILSIICCVFGYSLATLPQLDNSIIYIEGSVIGFVLYITGSDWRNEEALSPNAFFLLLLPPIIFESGYNLHKGNFFANIFSILLFAVVGTVISAVFIGGGIYFLGQAQVIYNLTFTESFAFGSLISAVDPVATLAIFQAIKVDQILYMLVFGESMLNDAVSIVLTTAVLEYDQKTTFDHPSSAGESSTELSTLILLVNRFLFMFFGSAIIGTVAGLLSALLLKYVNLHNTPSLEYGIMLVFAYLPYSLTEGVHLSGIMAILFCGITMSHYTHYNLSAVTQVTVQQTFRTLSFIAVFRPKTYEKACVFAYLGMAPFTFPMVFQPAFISWSIILCLISRAFNIFPLSFLVNYFRDHKITKKMQFLMWFSGLRGAIAFALSIHTSFAASMTRRIIVTTTYCVVLFTTIVLGGSTMPLTAYLSKRKYAKSKRSRRKKRRNIPKSSSSNNFTLSKTIEMGSTVDSFSEMTEAESYEKRTGLKRLETEEGAENQVGLSNVARAWSGLARFDAQFLRPFFVRKFTQREKAENRTKLANLASQWYNAALNFDSEDDDEENLLTDDTNLSLSLDVIVNSASKNGSAGSKNKSSPKLNDSLIEDEISLA</sequence>
<keyword evidence="9 13" id="KW-0472">Membrane</keyword>
<dbReference type="PRINTS" id="PR01084">
    <property type="entry name" value="NAHEXCHNGR"/>
</dbReference>
<dbReference type="GO" id="GO:0015385">
    <property type="term" value="F:sodium:proton antiporter activity"/>
    <property type="evidence" value="ECO:0007669"/>
    <property type="project" value="InterPro"/>
</dbReference>
<dbReference type="WBParaSite" id="nRc.2.0.1.t30572-RA">
    <property type="protein sequence ID" value="nRc.2.0.1.t30572-RA"/>
    <property type="gene ID" value="nRc.2.0.1.g30572"/>
</dbReference>
<evidence type="ECO:0000256" key="2">
    <source>
        <dbReference type="ARBA" id="ARBA00022448"/>
    </source>
</evidence>
<evidence type="ECO:0000256" key="7">
    <source>
        <dbReference type="ARBA" id="ARBA00023053"/>
    </source>
</evidence>
<keyword evidence="3 11" id="KW-0050">Antiport</keyword>
<feature type="transmembrane region" description="Helical" evidence="13">
    <location>
        <begin position="395"/>
        <end position="422"/>
    </location>
</feature>
<dbReference type="OMA" id="IMWYSGM"/>
<keyword evidence="4 11" id="KW-0812">Transmembrane</keyword>
<feature type="transmembrane region" description="Helical" evidence="13">
    <location>
        <begin position="366"/>
        <end position="389"/>
    </location>
</feature>
<feature type="transmembrane region" description="Helical" evidence="13">
    <location>
        <begin position="80"/>
        <end position="108"/>
    </location>
</feature>
<evidence type="ECO:0000256" key="11">
    <source>
        <dbReference type="RuleBase" id="RU003722"/>
    </source>
</evidence>
<feature type="region of interest" description="Disordered" evidence="12">
    <location>
        <begin position="430"/>
        <end position="450"/>
    </location>
</feature>
<feature type="transmembrane region" description="Helical" evidence="13">
    <location>
        <begin position="56"/>
        <end position="74"/>
    </location>
</feature>
<dbReference type="NCBIfam" id="TIGR00840">
    <property type="entry name" value="b_cpa1"/>
    <property type="match status" value="1"/>
</dbReference>
<dbReference type="PANTHER" id="PTHR10110">
    <property type="entry name" value="SODIUM/HYDROGEN EXCHANGER"/>
    <property type="match status" value="1"/>
</dbReference>
<evidence type="ECO:0000259" key="14">
    <source>
        <dbReference type="Pfam" id="PF00999"/>
    </source>
</evidence>
<feature type="transmembrane region" description="Helical" evidence="13">
    <location>
        <begin position="27"/>
        <end position="44"/>
    </location>
</feature>
<name>A0A915JXZ7_ROMCU</name>
<evidence type="ECO:0000256" key="12">
    <source>
        <dbReference type="SAM" id="MobiDB-lite"/>
    </source>
</evidence>
<dbReference type="InterPro" id="IPR004709">
    <property type="entry name" value="NaH_exchanger"/>
</dbReference>
<proteinExistence type="inferred from homology"/>
<dbReference type="InterPro" id="IPR006153">
    <property type="entry name" value="Cation/H_exchanger_TM"/>
</dbReference>
<feature type="transmembrane region" description="Helical" evidence="13">
    <location>
        <begin position="5"/>
        <end position="21"/>
    </location>
</feature>
<keyword evidence="8 11" id="KW-0406">Ion transport</keyword>
<comment type="subcellular location">
    <subcellularLocation>
        <location evidence="1">Golgi apparatus membrane</location>
        <topology evidence="1">Multi-pass membrane protein</topology>
    </subcellularLocation>
</comment>
<dbReference type="GO" id="GO:0051453">
    <property type="term" value="P:regulation of intracellular pH"/>
    <property type="evidence" value="ECO:0007669"/>
    <property type="project" value="TreeGrafter"/>
</dbReference>
<evidence type="ECO:0000256" key="10">
    <source>
        <dbReference type="ARBA" id="ARBA00023201"/>
    </source>
</evidence>
<evidence type="ECO:0000256" key="8">
    <source>
        <dbReference type="ARBA" id="ARBA00023065"/>
    </source>
</evidence>
<feature type="region of interest" description="Disordered" evidence="12">
    <location>
        <begin position="575"/>
        <end position="603"/>
    </location>
</feature>
<evidence type="ECO:0000256" key="13">
    <source>
        <dbReference type="SAM" id="Phobius"/>
    </source>
</evidence>
<evidence type="ECO:0000256" key="9">
    <source>
        <dbReference type="ARBA" id="ARBA00023136"/>
    </source>
</evidence>
<keyword evidence="7" id="KW-0915">Sodium</keyword>
<feature type="domain" description="Cation/H+ exchanger transmembrane" evidence="14">
    <location>
        <begin position="31"/>
        <end position="419"/>
    </location>
</feature>
<accession>A0A915JXZ7</accession>
<feature type="compositionally biased region" description="Low complexity" evidence="12">
    <location>
        <begin position="575"/>
        <end position="588"/>
    </location>
</feature>
<keyword evidence="5 13" id="KW-1133">Transmembrane helix</keyword>
<comment type="similarity">
    <text evidence="11">Belongs to the monovalent cation:proton antiporter 1 (CPA1) transporter (TC 2.A.36) family.</text>
</comment>
<evidence type="ECO:0000256" key="5">
    <source>
        <dbReference type="ARBA" id="ARBA00022989"/>
    </source>
</evidence>
<keyword evidence="15" id="KW-1185">Reference proteome</keyword>
<dbReference type="PANTHER" id="PTHR10110:SF191">
    <property type="entry name" value="SODIUM_HYDROGEN EXCHANGER 8"/>
    <property type="match status" value="1"/>
</dbReference>
<keyword evidence="2 11" id="KW-0813">Transport</keyword>
<evidence type="ECO:0000256" key="6">
    <source>
        <dbReference type="ARBA" id="ARBA00023034"/>
    </source>
</evidence>
<dbReference type="Pfam" id="PF00999">
    <property type="entry name" value="Na_H_Exchanger"/>
    <property type="match status" value="1"/>
</dbReference>
<evidence type="ECO:0000313" key="15">
    <source>
        <dbReference type="Proteomes" id="UP000887565"/>
    </source>
</evidence>
<evidence type="ECO:0000256" key="4">
    <source>
        <dbReference type="ARBA" id="ARBA00022692"/>
    </source>
</evidence>
<protein>
    <recommendedName>
        <fullName evidence="11">Sodium/hydrogen exchanger</fullName>
    </recommendedName>
</protein>
<feature type="transmembrane region" description="Helical" evidence="13">
    <location>
        <begin position="246"/>
        <end position="269"/>
    </location>
</feature>